<name>A0A1H8R253_9BACI</name>
<evidence type="ECO:0000313" key="3">
    <source>
        <dbReference type="EMBL" id="SEO60224.1"/>
    </source>
</evidence>
<organism evidence="3 4">
    <name type="scientific">Amphibacillus marinus</name>
    <dbReference type="NCBI Taxonomy" id="872970"/>
    <lineage>
        <taxon>Bacteria</taxon>
        <taxon>Bacillati</taxon>
        <taxon>Bacillota</taxon>
        <taxon>Bacilli</taxon>
        <taxon>Bacillales</taxon>
        <taxon>Bacillaceae</taxon>
        <taxon>Amphibacillus</taxon>
    </lineage>
</organism>
<dbReference type="GO" id="GO:0022857">
    <property type="term" value="F:transmembrane transporter activity"/>
    <property type="evidence" value="ECO:0007669"/>
    <property type="project" value="InterPro"/>
</dbReference>
<dbReference type="AlphaFoldDB" id="A0A1H8R253"/>
<feature type="chain" id="PRO_5038860328" evidence="1">
    <location>
        <begin position="19"/>
        <end position="302"/>
    </location>
</feature>
<dbReference type="SUPFAM" id="SSF53850">
    <property type="entry name" value="Periplasmic binding protein-like II"/>
    <property type="match status" value="1"/>
</dbReference>
<gene>
    <name evidence="3" type="ORF">SAMN04488134_109118</name>
</gene>
<reference evidence="3 4" key="1">
    <citation type="submission" date="2016-10" db="EMBL/GenBank/DDBJ databases">
        <authorList>
            <person name="de Groot N.N."/>
        </authorList>
    </citation>
    <scope>NUCLEOTIDE SEQUENCE [LARGE SCALE GENOMIC DNA]</scope>
    <source>
        <strain evidence="3 4">CGMCC 1.10434</strain>
    </source>
</reference>
<dbReference type="InterPro" id="IPR007210">
    <property type="entry name" value="ABC_Gly_betaine_transp_sub-bd"/>
</dbReference>
<evidence type="ECO:0000256" key="1">
    <source>
        <dbReference type="SAM" id="SignalP"/>
    </source>
</evidence>
<sequence length="302" mass="33769">MKKIVLASLLTLSLLVVAACGGGGSAAGGEVFEFGAQTYTDPKIAAQLVKIMIEEHTDHEVNITEDIQASPQILASLDRQEFDFALLFSGEVYNNYFDDVEYTTDPEQTIANAQEFFNPAYELTWFDSLGYANEYAIAVQEGFAEENDITVVSDLEQFADNVVVGTDTTWVERDNDGYRGFQEAYGFSFGDVRGMEISLMYEAIARDEVDVVTAYTVDPQIIEYDLRLLEDDVQFFPPYDASLVALNDVLEEYPEVNDIFEELVGAVSTEQMSAMIREVDFEGRSTADVAREFLEEQGFLTE</sequence>
<dbReference type="PROSITE" id="PS51257">
    <property type="entry name" value="PROKAR_LIPOPROTEIN"/>
    <property type="match status" value="1"/>
</dbReference>
<dbReference type="GO" id="GO:0043190">
    <property type="term" value="C:ATP-binding cassette (ABC) transporter complex"/>
    <property type="evidence" value="ECO:0007669"/>
    <property type="project" value="InterPro"/>
</dbReference>
<dbReference type="RefSeq" id="WP_091498892.1">
    <property type="nucleotide sequence ID" value="NZ_FODJ01000009.1"/>
</dbReference>
<dbReference type="EMBL" id="FODJ01000009">
    <property type="protein sequence ID" value="SEO60224.1"/>
    <property type="molecule type" value="Genomic_DNA"/>
</dbReference>
<keyword evidence="1" id="KW-0732">Signal</keyword>
<dbReference type="Gene3D" id="3.40.190.10">
    <property type="entry name" value="Periplasmic binding protein-like II"/>
    <property type="match status" value="1"/>
</dbReference>
<keyword evidence="4" id="KW-1185">Reference proteome</keyword>
<dbReference type="Gene3D" id="3.40.190.120">
    <property type="entry name" value="Osmoprotection protein (prox), domain 2"/>
    <property type="match status" value="1"/>
</dbReference>
<dbReference type="STRING" id="872970.SAMN04488134_109118"/>
<evidence type="ECO:0000259" key="2">
    <source>
        <dbReference type="Pfam" id="PF04069"/>
    </source>
</evidence>
<dbReference type="Pfam" id="PF04069">
    <property type="entry name" value="OpuAC"/>
    <property type="match status" value="1"/>
</dbReference>
<proteinExistence type="predicted"/>
<evidence type="ECO:0000313" key="4">
    <source>
        <dbReference type="Proteomes" id="UP000199300"/>
    </source>
</evidence>
<feature type="domain" description="ABC-type glycine betaine transport system substrate-binding" evidence="2">
    <location>
        <begin position="34"/>
        <end position="296"/>
    </location>
</feature>
<dbReference type="OrthoDB" id="9801163at2"/>
<accession>A0A1H8R253</accession>
<protein>
    <submittedName>
        <fullName evidence="3">Osmoprotectant transport system substrate-binding protein</fullName>
    </submittedName>
</protein>
<dbReference type="Proteomes" id="UP000199300">
    <property type="component" value="Unassembled WGS sequence"/>
</dbReference>
<feature type="signal peptide" evidence="1">
    <location>
        <begin position="1"/>
        <end position="18"/>
    </location>
</feature>